<dbReference type="Proteomes" id="UP001228376">
    <property type="component" value="Unassembled WGS sequence"/>
</dbReference>
<evidence type="ECO:0000313" key="1">
    <source>
        <dbReference type="EMBL" id="MDY0404489.1"/>
    </source>
</evidence>
<sequence length="175" mass="20223">MVTFKIKDVLLLNEKKSVTVLNNEDHVIAEVKKLSFSGNEKGKTFVLEQNGEQTILGIKKGRLIFATYRFQINGEEFILKDNPVNSIFYFCIDGMIHGKKLRIEEKWKKEIGLKIDGNEVALIKPESLGFGATILMNEETSRHSDLFSLTCLMYFMYKIYKDETEIIENMIGEWL</sequence>
<gene>
    <name evidence="1" type="ORF">P5G51_002865</name>
</gene>
<dbReference type="RefSeq" id="WP_306067466.1">
    <property type="nucleotide sequence ID" value="NZ_JAROCA020000001.1"/>
</dbReference>
<organism evidence="1 2">
    <name type="scientific">Tigheibacillus jepli</name>
    <dbReference type="NCBI Taxonomy" id="3035914"/>
    <lineage>
        <taxon>Bacteria</taxon>
        <taxon>Bacillati</taxon>
        <taxon>Bacillota</taxon>
        <taxon>Bacilli</taxon>
        <taxon>Bacillales</taxon>
        <taxon>Bacillaceae</taxon>
        <taxon>Tigheibacillus</taxon>
    </lineage>
</organism>
<keyword evidence="2" id="KW-1185">Reference proteome</keyword>
<name>A0ABU5CF73_9BACI</name>
<accession>A0ABU5CF73</accession>
<reference evidence="1 2" key="1">
    <citation type="submission" date="2023-10" db="EMBL/GenBank/DDBJ databases">
        <title>179-bfca-hs.</title>
        <authorList>
            <person name="Miliotis G."/>
            <person name="Sengupta P."/>
            <person name="Hameed A."/>
            <person name="Chuvochina M."/>
            <person name="Mcdonagh F."/>
            <person name="Simpson A.C."/>
            <person name="Singh N.K."/>
            <person name="Rekha P.D."/>
            <person name="Raman K."/>
            <person name="Hugenholtz P."/>
            <person name="Venkateswaran K."/>
        </authorList>
    </citation>
    <scope>NUCLEOTIDE SEQUENCE [LARGE SCALE GENOMIC DNA]</scope>
    <source>
        <strain evidence="1 2">179-BFC-A-HS</strain>
    </source>
</reference>
<proteinExistence type="predicted"/>
<protein>
    <submittedName>
        <fullName evidence="1">Uncharacterized protein</fullName>
    </submittedName>
</protein>
<dbReference type="EMBL" id="JAROCA020000001">
    <property type="protein sequence ID" value="MDY0404489.1"/>
    <property type="molecule type" value="Genomic_DNA"/>
</dbReference>
<evidence type="ECO:0000313" key="2">
    <source>
        <dbReference type="Proteomes" id="UP001228376"/>
    </source>
</evidence>
<comment type="caution">
    <text evidence="1">The sequence shown here is derived from an EMBL/GenBank/DDBJ whole genome shotgun (WGS) entry which is preliminary data.</text>
</comment>